<dbReference type="NCBIfam" id="NF046112">
    <property type="entry name" value="MSMEG_6209_Nter"/>
    <property type="match status" value="1"/>
</dbReference>
<dbReference type="Proteomes" id="UP001623384">
    <property type="component" value="Chromosome"/>
</dbReference>
<evidence type="ECO:0000313" key="1">
    <source>
        <dbReference type="EMBL" id="WXK93912.1"/>
    </source>
</evidence>
<reference evidence="1 2" key="1">
    <citation type="submission" date="2024-03" db="EMBL/GenBank/DDBJ databases">
        <title>Rhodococcus navarretei sp. nov. and Pseudarthrobacter quantumdoti sp. nov., two new species with the ability to biosynthesize Quantum Dots isolated from soil samples at Union Glacier, Antarctica.</title>
        <authorList>
            <person name="Vargas M."/>
        </authorList>
    </citation>
    <scope>NUCLEOTIDE SEQUENCE [LARGE SCALE GENOMIC DNA]</scope>
    <source>
        <strain evidence="1 2">RC-2-3</strain>
    </source>
</reference>
<name>A0ABZ2R666_9MICC</name>
<organism evidence="1 2">
    <name type="scientific">Pseudarthrobacter quantipunctorum</name>
    <dbReference type="NCBI Taxonomy" id="3128980"/>
    <lineage>
        <taxon>Bacteria</taxon>
        <taxon>Bacillati</taxon>
        <taxon>Actinomycetota</taxon>
        <taxon>Actinomycetes</taxon>
        <taxon>Micrococcales</taxon>
        <taxon>Micrococcaceae</taxon>
        <taxon>Pseudarthrobacter</taxon>
    </lineage>
</organism>
<dbReference type="Gene3D" id="1.10.8.1060">
    <property type="entry name" value="Corynebacterium glutamicum thioredoxin-dependent arsenate reductase, N-terminal domain"/>
    <property type="match status" value="1"/>
</dbReference>
<evidence type="ECO:0000313" key="2">
    <source>
        <dbReference type="Proteomes" id="UP001623384"/>
    </source>
</evidence>
<gene>
    <name evidence="1" type="ORF">WHH00_03645</name>
</gene>
<proteinExistence type="predicted"/>
<protein>
    <submittedName>
        <fullName evidence="1">Uncharacterized protein</fullName>
    </submittedName>
</protein>
<keyword evidence="2" id="KW-1185">Reference proteome</keyword>
<dbReference type="RefSeq" id="WP_406636616.1">
    <property type="nucleotide sequence ID" value="NZ_CP148033.1"/>
</dbReference>
<accession>A0ABZ2R666</accession>
<sequence>MDQDPEEPLVLRVVDRLAASYPETPRDYIEDIVAAEFGTLGHARIRSYLPILVERSAWNRLHRETGHRPG</sequence>
<dbReference type="EMBL" id="CP148033">
    <property type="protein sequence ID" value="WXK93912.1"/>
    <property type="molecule type" value="Genomic_DNA"/>
</dbReference>